<dbReference type="InterPro" id="IPR003795">
    <property type="entry name" value="DUF192"/>
</dbReference>
<proteinExistence type="predicted"/>
<evidence type="ECO:0008006" key="3">
    <source>
        <dbReference type="Google" id="ProtNLM"/>
    </source>
</evidence>
<protein>
    <recommendedName>
        <fullName evidence="3">DUF192 domain-containing protein</fullName>
    </recommendedName>
</protein>
<evidence type="ECO:0000313" key="1">
    <source>
        <dbReference type="EMBL" id="OGF74146.1"/>
    </source>
</evidence>
<accession>A0A1F5WEU3</accession>
<gene>
    <name evidence="1" type="ORF">A2W57_01840</name>
</gene>
<evidence type="ECO:0000313" key="2">
    <source>
        <dbReference type="Proteomes" id="UP000178276"/>
    </source>
</evidence>
<dbReference type="PANTHER" id="PTHR37953:SF1">
    <property type="entry name" value="UPF0127 PROTEIN MJ1496"/>
    <property type="match status" value="1"/>
</dbReference>
<dbReference type="InterPro" id="IPR038695">
    <property type="entry name" value="Saro_0823-like_sf"/>
</dbReference>
<organism evidence="1 2">
    <name type="scientific">Candidatus Giovannonibacteria bacterium RIFCSPHIGHO2_02_43_16</name>
    <dbReference type="NCBI Taxonomy" id="1798331"/>
    <lineage>
        <taxon>Bacteria</taxon>
        <taxon>Candidatus Giovannoniibacteriota</taxon>
    </lineage>
</organism>
<dbReference type="STRING" id="1798331.A2W57_01840"/>
<dbReference type="Gene3D" id="2.60.120.1140">
    <property type="entry name" value="Protein of unknown function DUF192"/>
    <property type="match status" value="1"/>
</dbReference>
<dbReference type="PANTHER" id="PTHR37953">
    <property type="entry name" value="UPF0127 PROTEIN MJ1496"/>
    <property type="match status" value="1"/>
</dbReference>
<sequence>MEAPLRTDEEIKSIHVNGKKISVRIADTAEERERGLTGITKIEGYDGMLFIFGNDDDVSFWNKETPLDLDLVWIKDKRVLGVDFLPSEPRNGLKIVPSPGAVDMVLELPRGRADELSIMSGALVSLPLELELK</sequence>
<dbReference type="Pfam" id="PF02643">
    <property type="entry name" value="DUF192"/>
    <property type="match status" value="1"/>
</dbReference>
<dbReference type="EMBL" id="MFHJ01000015">
    <property type="protein sequence ID" value="OGF74146.1"/>
    <property type="molecule type" value="Genomic_DNA"/>
</dbReference>
<reference evidence="1 2" key="1">
    <citation type="journal article" date="2016" name="Nat. Commun.">
        <title>Thousands of microbial genomes shed light on interconnected biogeochemical processes in an aquifer system.</title>
        <authorList>
            <person name="Anantharaman K."/>
            <person name="Brown C.T."/>
            <person name="Hug L.A."/>
            <person name="Sharon I."/>
            <person name="Castelle C.J."/>
            <person name="Probst A.J."/>
            <person name="Thomas B.C."/>
            <person name="Singh A."/>
            <person name="Wilkins M.J."/>
            <person name="Karaoz U."/>
            <person name="Brodie E.L."/>
            <person name="Williams K.H."/>
            <person name="Hubbard S.S."/>
            <person name="Banfield J.F."/>
        </authorList>
    </citation>
    <scope>NUCLEOTIDE SEQUENCE [LARGE SCALE GENOMIC DNA]</scope>
</reference>
<name>A0A1F5WEU3_9BACT</name>
<dbReference type="Proteomes" id="UP000178276">
    <property type="component" value="Unassembled WGS sequence"/>
</dbReference>
<comment type="caution">
    <text evidence="1">The sequence shown here is derived from an EMBL/GenBank/DDBJ whole genome shotgun (WGS) entry which is preliminary data.</text>
</comment>
<dbReference type="AlphaFoldDB" id="A0A1F5WEU3"/>